<evidence type="ECO:0000313" key="8">
    <source>
        <dbReference type="EMBL" id="KAK6756905.1"/>
    </source>
</evidence>
<protein>
    <recommendedName>
        <fullName evidence="10">Metal cation transporter, ZIP family</fullName>
    </recommendedName>
</protein>
<feature type="transmembrane region" description="Helical" evidence="7">
    <location>
        <begin position="460"/>
        <end position="484"/>
    </location>
</feature>
<organism evidence="8 9">
    <name type="scientific">Necator americanus</name>
    <name type="common">Human hookworm</name>
    <dbReference type="NCBI Taxonomy" id="51031"/>
    <lineage>
        <taxon>Eukaryota</taxon>
        <taxon>Metazoa</taxon>
        <taxon>Ecdysozoa</taxon>
        <taxon>Nematoda</taxon>
        <taxon>Chromadorea</taxon>
        <taxon>Rhabditida</taxon>
        <taxon>Rhabditina</taxon>
        <taxon>Rhabditomorpha</taxon>
        <taxon>Strongyloidea</taxon>
        <taxon>Ancylostomatidae</taxon>
        <taxon>Bunostominae</taxon>
        <taxon>Necator</taxon>
    </lineage>
</organism>
<feature type="compositionally biased region" description="Polar residues" evidence="6">
    <location>
        <begin position="178"/>
        <end position="200"/>
    </location>
</feature>
<evidence type="ECO:0000256" key="6">
    <source>
        <dbReference type="SAM" id="MobiDB-lite"/>
    </source>
</evidence>
<dbReference type="PANTHER" id="PTHR12191:SF32">
    <property type="entry name" value="ZRT (ZRT), IRT- (IRT-) LIKE PROTEIN TRANSPORTER"/>
    <property type="match status" value="1"/>
</dbReference>
<proteinExistence type="inferred from homology"/>
<keyword evidence="4 7" id="KW-1133">Transmembrane helix</keyword>
<dbReference type="Proteomes" id="UP001303046">
    <property type="component" value="Unassembled WGS sequence"/>
</dbReference>
<evidence type="ECO:0000256" key="3">
    <source>
        <dbReference type="ARBA" id="ARBA00022692"/>
    </source>
</evidence>
<keyword evidence="5 7" id="KW-0472">Membrane</keyword>
<accession>A0ABR1E2I1</accession>
<comment type="caution">
    <text evidence="8">The sequence shown here is derived from an EMBL/GenBank/DDBJ whole genome shotgun (WGS) entry which is preliminary data.</text>
</comment>
<feature type="transmembrane region" description="Helical" evidence="7">
    <location>
        <begin position="119"/>
        <end position="139"/>
    </location>
</feature>
<feature type="transmembrane region" description="Helical" evidence="7">
    <location>
        <begin position="80"/>
        <end position="99"/>
    </location>
</feature>
<keyword evidence="3 7" id="KW-0812">Transmembrane</keyword>
<keyword evidence="9" id="KW-1185">Reference proteome</keyword>
<name>A0ABR1E2I1_NECAM</name>
<dbReference type="InterPro" id="IPR050799">
    <property type="entry name" value="ZIP_Transporter"/>
</dbReference>
<sequence length="492" mass="54564">MLQINLSLQNASELIHDVIGEAFRAAKLSNYTQALQEMEKPERWQTWALGMVIISACSFSAPLGMLALPCLSKALYERTMIFLIALGIGALSGSSMFIMIPQAFHLTQLDDFNYHSKSAIIVCALYTFFSVDRILQYALEFRRRRQAKRRVHTSTIVSIMNNTPQMRARHSTEETTLTSISASNCGQNGETKRSTVTTKGVDQDKEKAELAEEVEIAMLNNAFARTFSTRRRFAVMSAVDAIEIRDAGRRGSECNTRNDFLETVNNDLSRNQNHFLDVVQNDVSKALSVAKPPCVEDPPGAVQKRTVSDDEVSVSVKIVEKHVIDPSSIEVASVAYMIIFGSSANNFVDGMSMGAAFSDSLLRGMSIGIAVVSQQFPQELGTLAILINSGLGFRRAMLYNLIPIFLSYLGFVCGVLLDNVDEGYDDYIFSVSSGMYLYIFLGTLIPEIRDSCNELMKVNMAESLLVTFLQFLGITFGICFMFYMSTVGDVEL</sequence>
<comment type="similarity">
    <text evidence="2">Belongs to the ZIP transporter (TC 2.A.5) family.</text>
</comment>
<feature type="transmembrane region" description="Helical" evidence="7">
    <location>
        <begin position="397"/>
        <end position="417"/>
    </location>
</feature>
<dbReference type="PANTHER" id="PTHR12191">
    <property type="entry name" value="SOLUTE CARRIER FAMILY 39"/>
    <property type="match status" value="1"/>
</dbReference>
<comment type="subcellular location">
    <subcellularLocation>
        <location evidence="1">Membrane</location>
        <topology evidence="1">Multi-pass membrane protein</topology>
    </subcellularLocation>
</comment>
<evidence type="ECO:0000313" key="9">
    <source>
        <dbReference type="Proteomes" id="UP001303046"/>
    </source>
</evidence>
<evidence type="ECO:0000256" key="1">
    <source>
        <dbReference type="ARBA" id="ARBA00004141"/>
    </source>
</evidence>
<dbReference type="EMBL" id="JAVFWL010000005">
    <property type="protein sequence ID" value="KAK6756905.1"/>
    <property type="molecule type" value="Genomic_DNA"/>
</dbReference>
<evidence type="ECO:0000256" key="2">
    <source>
        <dbReference type="ARBA" id="ARBA00006939"/>
    </source>
</evidence>
<evidence type="ECO:0008006" key="10">
    <source>
        <dbReference type="Google" id="ProtNLM"/>
    </source>
</evidence>
<evidence type="ECO:0000256" key="7">
    <source>
        <dbReference type="SAM" id="Phobius"/>
    </source>
</evidence>
<evidence type="ECO:0000256" key="4">
    <source>
        <dbReference type="ARBA" id="ARBA00022989"/>
    </source>
</evidence>
<feature type="transmembrane region" description="Helical" evidence="7">
    <location>
        <begin position="429"/>
        <end position="448"/>
    </location>
</feature>
<reference evidence="8 9" key="1">
    <citation type="submission" date="2023-08" db="EMBL/GenBank/DDBJ databases">
        <title>A Necator americanus chromosomal reference genome.</title>
        <authorList>
            <person name="Ilik V."/>
            <person name="Petrzelkova K.J."/>
            <person name="Pardy F."/>
            <person name="Fuh T."/>
            <person name="Niatou-Singa F.S."/>
            <person name="Gouil Q."/>
            <person name="Baker L."/>
            <person name="Ritchie M.E."/>
            <person name="Jex A.R."/>
            <person name="Gazzola D."/>
            <person name="Li H."/>
            <person name="Toshio Fujiwara R."/>
            <person name="Zhan B."/>
            <person name="Aroian R.V."/>
            <person name="Pafco B."/>
            <person name="Schwarz E.M."/>
        </authorList>
    </citation>
    <scope>NUCLEOTIDE SEQUENCE [LARGE SCALE GENOMIC DNA]</scope>
    <source>
        <strain evidence="8 9">Aroian</strain>
        <tissue evidence="8">Whole animal</tissue>
    </source>
</reference>
<feature type="transmembrane region" description="Helical" evidence="7">
    <location>
        <begin position="47"/>
        <end position="68"/>
    </location>
</feature>
<evidence type="ECO:0000256" key="5">
    <source>
        <dbReference type="ARBA" id="ARBA00023136"/>
    </source>
</evidence>
<gene>
    <name evidence="8" type="primary">Necator_chrV.g19787</name>
    <name evidence="8" type="ORF">RB195_014995</name>
</gene>
<dbReference type="InterPro" id="IPR003689">
    <property type="entry name" value="ZIP"/>
</dbReference>
<feature type="region of interest" description="Disordered" evidence="6">
    <location>
        <begin position="178"/>
        <end position="204"/>
    </location>
</feature>
<dbReference type="Pfam" id="PF02535">
    <property type="entry name" value="Zip"/>
    <property type="match status" value="1"/>
</dbReference>